<dbReference type="PANTHER" id="PTHR30203:SF32">
    <property type="entry name" value="CATION EFFLUX SYSTEM PROTEIN CUSC"/>
    <property type="match status" value="1"/>
</dbReference>
<evidence type="ECO:0000256" key="1">
    <source>
        <dbReference type="ARBA" id="ARBA00007613"/>
    </source>
</evidence>
<dbReference type="SUPFAM" id="SSF56954">
    <property type="entry name" value="Outer membrane efflux proteins (OEP)"/>
    <property type="match status" value="1"/>
</dbReference>
<dbReference type="EMBL" id="AFHG01000052">
    <property type="protein sequence ID" value="EGK71465.1"/>
    <property type="molecule type" value="Genomic_DNA"/>
</dbReference>
<evidence type="ECO:0000313" key="3">
    <source>
        <dbReference type="Proteomes" id="UP000005019"/>
    </source>
</evidence>
<dbReference type="eggNOG" id="COG1538">
    <property type="taxonomic scope" value="Bacteria"/>
</dbReference>
<dbReference type="AlphaFoldDB" id="F5REY4"/>
<proteinExistence type="inferred from homology"/>
<dbReference type="InterPro" id="IPR010131">
    <property type="entry name" value="MdtP/NodT-like"/>
</dbReference>
<name>F5REY4_METUF</name>
<accession>F5REY4</accession>
<organism evidence="2 3">
    <name type="scientific">Methyloversatilis universalis (strain ATCC BAA-1314 / DSM 25237 / JCM 13912 / CCUG 52030 / FAM5)</name>
    <dbReference type="NCBI Taxonomy" id="1000565"/>
    <lineage>
        <taxon>Bacteria</taxon>
        <taxon>Pseudomonadati</taxon>
        <taxon>Pseudomonadota</taxon>
        <taxon>Betaproteobacteria</taxon>
        <taxon>Nitrosomonadales</taxon>
        <taxon>Sterolibacteriaceae</taxon>
        <taxon>Methyloversatilis</taxon>
    </lineage>
</organism>
<dbReference type="Gene3D" id="1.20.1600.10">
    <property type="entry name" value="Outer membrane efflux proteins (OEP)"/>
    <property type="match status" value="1"/>
</dbReference>
<dbReference type="STRING" id="1000565.METUNv1_02859"/>
<dbReference type="InterPro" id="IPR003423">
    <property type="entry name" value="OMP_efflux"/>
</dbReference>
<protein>
    <submittedName>
        <fullName evidence="2">Transcriptional regulator, Fis family</fullName>
    </submittedName>
</protein>
<gene>
    <name evidence="2" type="ORF">METUNv1_02859</name>
</gene>
<dbReference type="RefSeq" id="WP_008062863.1">
    <property type="nucleotide sequence ID" value="NZ_AFHG01000052.1"/>
</dbReference>
<dbReference type="Proteomes" id="UP000005019">
    <property type="component" value="Unassembled WGS sequence"/>
</dbReference>
<reference evidence="2 3" key="1">
    <citation type="journal article" date="2011" name="J. Bacteriol.">
        <title>Genome sequence of Methyloversatilis universalis FAM5T, a methylotrophic representative of the order Rhodocyclales.</title>
        <authorList>
            <person name="Kittichotirat W."/>
            <person name="Good N.M."/>
            <person name="Hall R."/>
            <person name="Bringel F."/>
            <person name="Lajus A."/>
            <person name="Medigue C."/>
            <person name="Smalley N.E."/>
            <person name="Beck D."/>
            <person name="Bumgarner R."/>
            <person name="Vuilleumier S."/>
            <person name="Kalyuzhnaya M.G."/>
        </authorList>
    </citation>
    <scope>NUCLEOTIDE SEQUENCE [LARGE SCALE GENOMIC DNA]</scope>
    <source>
        <strain evidence="3">ATCC BAA-1314 / JCM 13912 / FAM5</strain>
    </source>
</reference>
<comment type="caution">
    <text evidence="2">The sequence shown here is derived from an EMBL/GenBank/DDBJ whole genome shotgun (WGS) entry which is preliminary data.</text>
</comment>
<dbReference type="Pfam" id="PF02321">
    <property type="entry name" value="OEP"/>
    <property type="match status" value="2"/>
</dbReference>
<keyword evidence="3" id="KW-1185">Reference proteome</keyword>
<dbReference type="GO" id="GO:0015562">
    <property type="term" value="F:efflux transmembrane transporter activity"/>
    <property type="evidence" value="ECO:0007669"/>
    <property type="project" value="InterPro"/>
</dbReference>
<evidence type="ECO:0000313" key="2">
    <source>
        <dbReference type="EMBL" id="EGK71465.1"/>
    </source>
</evidence>
<comment type="similarity">
    <text evidence="1">Belongs to the outer membrane factor (OMF) (TC 1.B.17) family.</text>
</comment>
<dbReference type="Gene3D" id="2.20.200.10">
    <property type="entry name" value="Outer membrane efflux proteins (OEP)"/>
    <property type="match status" value="1"/>
</dbReference>
<sequence>MTIALALSGLAGCATVDLPSLPDAVPAAWRDRPVLHAGAPAADPALWWTGLKDPVLDDLVSQALRDNLSLAQAHSRLRQAAAVASGGDALYRPALSLSSRTLQDVSATDTYLHVGLDMVWEIGAFGAREAHQRAARADLDSADTDARLARVNTVAGVVRTYAELRTASRQAALFGDLAAVDGRSRDLLAVLETQRLGTHGAVLEAAAQLARTEAGQAPPEQQRDRSAQGLALLLGRTEPDPSWLQGAPAPVVPSFSLTRLPADLLRQRPEIRHAEAGVLRAAGELGIARADLYPKLSLGASLLYAYNITKSIGTRTDHLPAIGPTIDIPLFDWGQRRAAASAREEALQGSLLAYRQTVLEGVAETEQALAALQATTARRDRLADALDLLRSREQAAIARRQAGLSSELAVLGAHRDALLAELDLSAAELDRTLSFVALFRSLGGAALPAEATP</sequence>
<dbReference type="PANTHER" id="PTHR30203">
    <property type="entry name" value="OUTER MEMBRANE CATION EFFLUX PROTEIN"/>
    <property type="match status" value="1"/>
</dbReference>